<protein>
    <submittedName>
        <fullName evidence="3">Uncharacterized protein</fullName>
    </submittedName>
</protein>
<feature type="compositionally biased region" description="Polar residues" evidence="2">
    <location>
        <begin position="1"/>
        <end position="26"/>
    </location>
</feature>
<dbReference type="AlphaFoldDB" id="A0A428RLP2"/>
<name>A0A428RLP2_9HYPO</name>
<dbReference type="EMBL" id="NKCK01000700">
    <property type="protein sequence ID" value="RSL78432.1"/>
    <property type="molecule type" value="Genomic_DNA"/>
</dbReference>
<proteinExistence type="predicted"/>
<reference evidence="3 4" key="1">
    <citation type="submission" date="2017-06" db="EMBL/GenBank/DDBJ databases">
        <title>Comparative genomic analysis of Ambrosia Fusariam Clade fungi.</title>
        <authorList>
            <person name="Stajich J.E."/>
            <person name="Carrillo J."/>
            <person name="Kijimoto T."/>
            <person name="Eskalen A."/>
            <person name="O'Donnell K."/>
            <person name="Kasson M."/>
        </authorList>
    </citation>
    <scope>NUCLEOTIDE SEQUENCE [LARGE SCALE GENOMIC DNA]</scope>
    <source>
        <strain evidence="3 4">NRRL62579</strain>
    </source>
</reference>
<dbReference type="Proteomes" id="UP000287144">
    <property type="component" value="Unassembled WGS sequence"/>
</dbReference>
<gene>
    <name evidence="3" type="ORF">CEP52_017630</name>
</gene>
<keyword evidence="1" id="KW-0175">Coiled coil</keyword>
<comment type="caution">
    <text evidence="3">The sequence shown here is derived from an EMBL/GenBank/DDBJ whole genome shotgun (WGS) entry which is preliminary data.</text>
</comment>
<feature type="compositionally biased region" description="Basic and acidic residues" evidence="2">
    <location>
        <begin position="50"/>
        <end position="70"/>
    </location>
</feature>
<feature type="coiled-coil region" evidence="1">
    <location>
        <begin position="177"/>
        <end position="211"/>
    </location>
</feature>
<feature type="region of interest" description="Disordered" evidence="2">
    <location>
        <begin position="1"/>
        <end position="109"/>
    </location>
</feature>
<feature type="compositionally biased region" description="Polar residues" evidence="2">
    <location>
        <begin position="74"/>
        <end position="85"/>
    </location>
</feature>
<evidence type="ECO:0000256" key="1">
    <source>
        <dbReference type="SAM" id="Coils"/>
    </source>
</evidence>
<organism evidence="3 4">
    <name type="scientific">Fusarium oligoseptatum</name>
    <dbReference type="NCBI Taxonomy" id="2604345"/>
    <lineage>
        <taxon>Eukaryota</taxon>
        <taxon>Fungi</taxon>
        <taxon>Dikarya</taxon>
        <taxon>Ascomycota</taxon>
        <taxon>Pezizomycotina</taxon>
        <taxon>Sordariomycetes</taxon>
        <taxon>Hypocreomycetidae</taxon>
        <taxon>Hypocreales</taxon>
        <taxon>Nectriaceae</taxon>
        <taxon>Fusarium</taxon>
        <taxon>Fusarium solani species complex</taxon>
    </lineage>
</organism>
<evidence type="ECO:0000256" key="2">
    <source>
        <dbReference type="SAM" id="MobiDB-lite"/>
    </source>
</evidence>
<evidence type="ECO:0000313" key="4">
    <source>
        <dbReference type="Proteomes" id="UP000287144"/>
    </source>
</evidence>
<evidence type="ECO:0000313" key="3">
    <source>
        <dbReference type="EMBL" id="RSL78432.1"/>
    </source>
</evidence>
<accession>A0A428RLP2</accession>
<sequence length="236" mass="27530">MATQGFKELSNNQLAASSLTPMSPSDQPVAPETASERANGPRRLFRLRKREASHVTVDEPTQKRTRRNEGEPSVESSKPTLTTLSRRQRRKKAADLAEQQRQTAIDEQLKKEEESLRQMMKNVMEKVEKRHSESFKLRERRRHIREIMEDYQSSVVINQRHIVGLNSGDREHFLRRLETVDRNLDKKNDEVERIQKALDLNREKVDGLLQEHADMLVKLARVGTILRGCFIPRRDM</sequence>
<keyword evidence="4" id="KW-1185">Reference proteome</keyword>